<gene>
    <name evidence="1" type="ORF">M0H32_25120</name>
</gene>
<accession>A0ABT0H1B6</accession>
<comment type="caution">
    <text evidence="1">The sequence shown here is derived from an EMBL/GenBank/DDBJ whole genome shotgun (WGS) entry which is preliminary data.</text>
</comment>
<proteinExistence type="predicted"/>
<dbReference type="Proteomes" id="UP001431221">
    <property type="component" value="Unassembled WGS sequence"/>
</dbReference>
<evidence type="ECO:0000313" key="1">
    <source>
        <dbReference type="EMBL" id="MCK7615464.1"/>
    </source>
</evidence>
<dbReference type="RefSeq" id="WP_248159002.1">
    <property type="nucleotide sequence ID" value="NZ_JALNMJ010000026.1"/>
</dbReference>
<protein>
    <submittedName>
        <fullName evidence="1">Uncharacterized protein</fullName>
    </submittedName>
</protein>
<organism evidence="1 2">
    <name type="scientific">Roseibium sediminicola</name>
    <dbReference type="NCBI Taxonomy" id="2933272"/>
    <lineage>
        <taxon>Bacteria</taxon>
        <taxon>Pseudomonadati</taxon>
        <taxon>Pseudomonadota</taxon>
        <taxon>Alphaproteobacteria</taxon>
        <taxon>Hyphomicrobiales</taxon>
        <taxon>Stappiaceae</taxon>
        <taxon>Roseibium</taxon>
    </lineage>
</organism>
<dbReference type="EMBL" id="JALNMJ010000026">
    <property type="protein sequence ID" value="MCK7615464.1"/>
    <property type="molecule type" value="Genomic_DNA"/>
</dbReference>
<evidence type="ECO:0000313" key="2">
    <source>
        <dbReference type="Proteomes" id="UP001431221"/>
    </source>
</evidence>
<name>A0ABT0H1B6_9HYPH</name>
<reference evidence="1" key="1">
    <citation type="submission" date="2022-04" db="EMBL/GenBank/DDBJ databases">
        <title>Roseibium sp. CAU 1639 isolated from mud.</title>
        <authorList>
            <person name="Kim W."/>
        </authorList>
    </citation>
    <scope>NUCLEOTIDE SEQUENCE</scope>
    <source>
        <strain evidence="1">CAU 1639</strain>
    </source>
</reference>
<keyword evidence="2" id="KW-1185">Reference proteome</keyword>
<sequence>MALRQKILLPESALSRDHLASWNRQAARQTAAFQQAASLIRIRLLVRSAAFQSAAVDGDAAEQLAAVAKARFAKDSGIVQIPPAITNPDQGAFAICLRGEPAFAETIAAADQDIAVRSLEQAARVKCVVVRKCQAGGAGRLEGHARIKNVALAQNHSRRHECGKGIQHMVAVQHLHHRGDGQEPAGNTRSVSFFKEAVHAMEMSWGKRD</sequence>